<evidence type="ECO:0000313" key="2">
    <source>
        <dbReference type="Proteomes" id="UP001057402"/>
    </source>
</evidence>
<dbReference type="EMBL" id="CM042890">
    <property type="protein sequence ID" value="KAI4310817.1"/>
    <property type="molecule type" value="Genomic_DNA"/>
</dbReference>
<accession>A0ACB9LH06</accession>
<evidence type="ECO:0000313" key="1">
    <source>
        <dbReference type="EMBL" id="KAI4310817.1"/>
    </source>
</evidence>
<protein>
    <submittedName>
        <fullName evidence="1">Uncharacterized protein</fullName>
    </submittedName>
</protein>
<gene>
    <name evidence="1" type="ORF">MLD38_035768</name>
</gene>
<organism evidence="1 2">
    <name type="scientific">Melastoma candidum</name>
    <dbReference type="NCBI Taxonomy" id="119954"/>
    <lineage>
        <taxon>Eukaryota</taxon>
        <taxon>Viridiplantae</taxon>
        <taxon>Streptophyta</taxon>
        <taxon>Embryophyta</taxon>
        <taxon>Tracheophyta</taxon>
        <taxon>Spermatophyta</taxon>
        <taxon>Magnoliopsida</taxon>
        <taxon>eudicotyledons</taxon>
        <taxon>Gunneridae</taxon>
        <taxon>Pentapetalae</taxon>
        <taxon>rosids</taxon>
        <taxon>malvids</taxon>
        <taxon>Myrtales</taxon>
        <taxon>Melastomataceae</taxon>
        <taxon>Melastomatoideae</taxon>
        <taxon>Melastomateae</taxon>
        <taxon>Melastoma</taxon>
    </lineage>
</organism>
<proteinExistence type="predicted"/>
<sequence>MIISFSFSDSIHIRYVSNVMRSSEAGFRKLRPECSEAKHPRKPDKQDEKYSTSGYYDPINWSRLPLRTFDILV</sequence>
<dbReference type="Proteomes" id="UP001057402">
    <property type="component" value="Chromosome 11"/>
</dbReference>
<keyword evidence="2" id="KW-1185">Reference proteome</keyword>
<name>A0ACB9LH06_9MYRT</name>
<comment type="caution">
    <text evidence="1">The sequence shown here is derived from an EMBL/GenBank/DDBJ whole genome shotgun (WGS) entry which is preliminary data.</text>
</comment>
<reference evidence="2" key="1">
    <citation type="journal article" date="2023" name="Front. Plant Sci.">
        <title>Chromosomal-level genome assembly of Melastoma candidum provides insights into trichome evolution.</title>
        <authorList>
            <person name="Zhong Y."/>
            <person name="Wu W."/>
            <person name="Sun C."/>
            <person name="Zou P."/>
            <person name="Liu Y."/>
            <person name="Dai S."/>
            <person name="Zhou R."/>
        </authorList>
    </citation>
    <scope>NUCLEOTIDE SEQUENCE [LARGE SCALE GENOMIC DNA]</scope>
</reference>